<dbReference type="EMBL" id="JACKVK010000011">
    <property type="protein sequence ID" value="MCV7423018.1"/>
    <property type="molecule type" value="Genomic_DNA"/>
</dbReference>
<evidence type="ECO:0000256" key="1">
    <source>
        <dbReference type="SAM" id="Phobius"/>
    </source>
</evidence>
<evidence type="ECO:0000313" key="2">
    <source>
        <dbReference type="EMBL" id="MCV7423018.1"/>
    </source>
</evidence>
<protein>
    <submittedName>
        <fullName evidence="2">Uncharacterized protein</fullName>
    </submittedName>
</protein>
<accession>A0A9X2Z432</accession>
<proteinExistence type="predicted"/>
<dbReference type="AlphaFoldDB" id="A0A9X2Z432"/>
<keyword evidence="1" id="KW-0472">Membrane</keyword>
<organism evidence="2 3">
    <name type="scientific">Mycobacterium yunnanensis</name>
    <dbReference type="NCBI Taxonomy" id="368477"/>
    <lineage>
        <taxon>Bacteria</taxon>
        <taxon>Bacillati</taxon>
        <taxon>Actinomycetota</taxon>
        <taxon>Actinomycetes</taxon>
        <taxon>Mycobacteriales</taxon>
        <taxon>Mycobacteriaceae</taxon>
        <taxon>Mycobacterium</taxon>
    </lineage>
</organism>
<gene>
    <name evidence="2" type="ORF">H7K45_20915</name>
</gene>
<dbReference type="RefSeq" id="WP_263997908.1">
    <property type="nucleotide sequence ID" value="NZ_JACKVK010000011.1"/>
</dbReference>
<sequence length="61" mass="6343">MDTCEPPKTPLRKRICTTVEIVAIGTSPVVASWLANHVGLVAVGGFFVLAGVLSYVVSLAS</sequence>
<evidence type="ECO:0000313" key="3">
    <source>
        <dbReference type="Proteomes" id="UP001141629"/>
    </source>
</evidence>
<keyword evidence="3" id="KW-1185">Reference proteome</keyword>
<comment type="caution">
    <text evidence="2">The sequence shown here is derived from an EMBL/GenBank/DDBJ whole genome shotgun (WGS) entry which is preliminary data.</text>
</comment>
<name>A0A9X2Z432_9MYCO</name>
<dbReference type="Proteomes" id="UP001141629">
    <property type="component" value="Unassembled WGS sequence"/>
</dbReference>
<feature type="transmembrane region" description="Helical" evidence="1">
    <location>
        <begin position="40"/>
        <end position="60"/>
    </location>
</feature>
<keyword evidence="1" id="KW-0812">Transmembrane</keyword>
<reference evidence="2" key="1">
    <citation type="submission" date="2020-07" db="EMBL/GenBank/DDBJ databases">
        <authorList>
            <person name="Pettersson B.M.F."/>
            <person name="Behra P.R.K."/>
            <person name="Ramesh M."/>
            <person name="Das S."/>
            <person name="Dasgupta S."/>
            <person name="Kirsebom L.A."/>
        </authorList>
    </citation>
    <scope>NUCLEOTIDE SEQUENCE</scope>
    <source>
        <strain evidence="2">DSM 44838</strain>
    </source>
</reference>
<keyword evidence="1" id="KW-1133">Transmembrane helix</keyword>
<reference evidence="2" key="2">
    <citation type="journal article" date="2022" name="BMC Genomics">
        <title>Comparative genome analysis of mycobacteria focusing on tRNA and non-coding RNA.</title>
        <authorList>
            <person name="Behra P.R.K."/>
            <person name="Pettersson B.M.F."/>
            <person name="Ramesh M."/>
            <person name="Das S."/>
            <person name="Dasgupta S."/>
            <person name="Kirsebom L.A."/>
        </authorList>
    </citation>
    <scope>NUCLEOTIDE SEQUENCE</scope>
    <source>
        <strain evidence="2">DSM 44838</strain>
    </source>
</reference>